<dbReference type="InterPro" id="IPR051531">
    <property type="entry name" value="N-acetyltransferase"/>
</dbReference>
<feature type="domain" description="N-acetyltransferase" evidence="2">
    <location>
        <begin position="49"/>
        <end position="217"/>
    </location>
</feature>
<reference evidence="3" key="1">
    <citation type="journal article" date="2023" name="Mol. Phylogenet. Evol.">
        <title>Genome-scale phylogeny and comparative genomics of the fungal order Sordariales.</title>
        <authorList>
            <person name="Hensen N."/>
            <person name="Bonometti L."/>
            <person name="Westerberg I."/>
            <person name="Brannstrom I.O."/>
            <person name="Guillou S."/>
            <person name="Cros-Aarteil S."/>
            <person name="Calhoun S."/>
            <person name="Haridas S."/>
            <person name="Kuo A."/>
            <person name="Mondo S."/>
            <person name="Pangilinan J."/>
            <person name="Riley R."/>
            <person name="LaButti K."/>
            <person name="Andreopoulos B."/>
            <person name="Lipzen A."/>
            <person name="Chen C."/>
            <person name="Yan M."/>
            <person name="Daum C."/>
            <person name="Ng V."/>
            <person name="Clum A."/>
            <person name="Steindorff A."/>
            <person name="Ohm R.A."/>
            <person name="Martin F."/>
            <person name="Silar P."/>
            <person name="Natvig D.O."/>
            <person name="Lalanne C."/>
            <person name="Gautier V."/>
            <person name="Ament-Velasquez S.L."/>
            <person name="Kruys A."/>
            <person name="Hutchinson M.I."/>
            <person name="Powell A.J."/>
            <person name="Barry K."/>
            <person name="Miller A.N."/>
            <person name="Grigoriev I.V."/>
            <person name="Debuchy R."/>
            <person name="Gladieux P."/>
            <person name="Hiltunen Thoren M."/>
            <person name="Johannesson H."/>
        </authorList>
    </citation>
    <scope>NUCLEOTIDE SEQUENCE</scope>
    <source>
        <strain evidence="3">CBS 731.68</strain>
    </source>
</reference>
<dbReference type="Proteomes" id="UP001302602">
    <property type="component" value="Unassembled WGS sequence"/>
</dbReference>
<dbReference type="RefSeq" id="XP_062653031.1">
    <property type="nucleotide sequence ID" value="XM_062791411.1"/>
</dbReference>
<dbReference type="PANTHER" id="PTHR43792:SF1">
    <property type="entry name" value="N-ACETYLTRANSFERASE DOMAIN-CONTAINING PROTEIN"/>
    <property type="match status" value="1"/>
</dbReference>
<dbReference type="InterPro" id="IPR016181">
    <property type="entry name" value="Acyl_CoA_acyltransferase"/>
</dbReference>
<evidence type="ECO:0000313" key="3">
    <source>
        <dbReference type="EMBL" id="KAK4129260.1"/>
    </source>
</evidence>
<evidence type="ECO:0000256" key="1">
    <source>
        <dbReference type="SAM" id="MobiDB-lite"/>
    </source>
</evidence>
<organism evidence="3 4">
    <name type="scientific">Parathielavia appendiculata</name>
    <dbReference type="NCBI Taxonomy" id="2587402"/>
    <lineage>
        <taxon>Eukaryota</taxon>
        <taxon>Fungi</taxon>
        <taxon>Dikarya</taxon>
        <taxon>Ascomycota</taxon>
        <taxon>Pezizomycotina</taxon>
        <taxon>Sordariomycetes</taxon>
        <taxon>Sordariomycetidae</taxon>
        <taxon>Sordariales</taxon>
        <taxon>Chaetomiaceae</taxon>
        <taxon>Parathielavia</taxon>
    </lineage>
</organism>
<accession>A0AAN6Z839</accession>
<protein>
    <submittedName>
        <fullName evidence="3">Acyl-CoA N-acyltransferase</fullName>
    </submittedName>
</protein>
<dbReference type="Pfam" id="PF13302">
    <property type="entry name" value="Acetyltransf_3"/>
    <property type="match status" value="1"/>
</dbReference>
<feature type="region of interest" description="Disordered" evidence="1">
    <location>
        <begin position="1"/>
        <end position="21"/>
    </location>
</feature>
<dbReference type="InterPro" id="IPR000182">
    <property type="entry name" value="GNAT_dom"/>
</dbReference>
<dbReference type="SUPFAM" id="SSF55729">
    <property type="entry name" value="Acyl-CoA N-acyltransferases (Nat)"/>
    <property type="match status" value="1"/>
</dbReference>
<dbReference type="PANTHER" id="PTHR43792">
    <property type="entry name" value="GNAT FAMILY, PUTATIVE (AFU_ORTHOLOGUE AFUA_3G00765)-RELATED-RELATED"/>
    <property type="match status" value="1"/>
</dbReference>
<proteinExistence type="predicted"/>
<dbReference type="AlphaFoldDB" id="A0AAN6Z839"/>
<evidence type="ECO:0000259" key="2">
    <source>
        <dbReference type="Pfam" id="PF13302"/>
    </source>
</evidence>
<dbReference type="GO" id="GO:0016747">
    <property type="term" value="F:acyltransferase activity, transferring groups other than amino-acyl groups"/>
    <property type="evidence" value="ECO:0007669"/>
    <property type="project" value="InterPro"/>
</dbReference>
<comment type="caution">
    <text evidence="3">The sequence shown here is derived from an EMBL/GenBank/DDBJ whole genome shotgun (WGS) entry which is preliminary data.</text>
</comment>
<dbReference type="GeneID" id="87828180"/>
<evidence type="ECO:0000313" key="4">
    <source>
        <dbReference type="Proteomes" id="UP001302602"/>
    </source>
</evidence>
<sequence length="251" mass="28084">MSTATAPTIAQQPPPVPTPDPKTFIRVRTTLPHKPLPPNSARQPILTPRLILRPLCTNDLADLHELRTQPEVMVWTAVGVPDKDLDATRASLARNLPPNDGESFNYAICDRESGKLIGIGGCHRLEGHFGWPELGYMIRREFWGKGLATEFLAAWLPAWDGLERQEVEIVVDPRTVQRAEVEWEGEGGGKKVREQLLAFTAVENGKSQRVLEKNGFKWFVAWVDRNMADARAPGRLVDLSTYRYFPGVGPE</sequence>
<reference evidence="3" key="2">
    <citation type="submission" date="2023-05" db="EMBL/GenBank/DDBJ databases">
        <authorList>
            <consortium name="Lawrence Berkeley National Laboratory"/>
            <person name="Steindorff A."/>
            <person name="Hensen N."/>
            <person name="Bonometti L."/>
            <person name="Westerberg I."/>
            <person name="Brannstrom I.O."/>
            <person name="Guillou S."/>
            <person name="Cros-Aarteil S."/>
            <person name="Calhoun S."/>
            <person name="Haridas S."/>
            <person name="Kuo A."/>
            <person name="Mondo S."/>
            <person name="Pangilinan J."/>
            <person name="Riley R."/>
            <person name="Labutti K."/>
            <person name="Andreopoulos B."/>
            <person name="Lipzen A."/>
            <person name="Chen C."/>
            <person name="Yanf M."/>
            <person name="Daum C."/>
            <person name="Ng V."/>
            <person name="Clum A."/>
            <person name="Ohm R."/>
            <person name="Martin F."/>
            <person name="Silar P."/>
            <person name="Natvig D."/>
            <person name="Lalanne C."/>
            <person name="Gautier V."/>
            <person name="Ament-Velasquez S.L."/>
            <person name="Kruys A."/>
            <person name="Hutchinson M.I."/>
            <person name="Powell A.J."/>
            <person name="Barry K."/>
            <person name="Miller A.N."/>
            <person name="Grigoriev I.V."/>
            <person name="Debuchy R."/>
            <person name="Gladieux P."/>
            <person name="Thoren M.H."/>
            <person name="Johannesson H."/>
        </authorList>
    </citation>
    <scope>NUCLEOTIDE SEQUENCE</scope>
    <source>
        <strain evidence="3">CBS 731.68</strain>
    </source>
</reference>
<name>A0AAN6Z839_9PEZI</name>
<feature type="compositionally biased region" description="Low complexity" evidence="1">
    <location>
        <begin position="1"/>
        <end position="11"/>
    </location>
</feature>
<dbReference type="Gene3D" id="3.40.630.30">
    <property type="match status" value="1"/>
</dbReference>
<dbReference type="EMBL" id="MU853223">
    <property type="protein sequence ID" value="KAK4129260.1"/>
    <property type="molecule type" value="Genomic_DNA"/>
</dbReference>
<gene>
    <name evidence="3" type="ORF">N657DRAFT_63628</name>
</gene>
<keyword evidence="4" id="KW-1185">Reference proteome</keyword>